<dbReference type="PANTHER" id="PTHR30349:SF64">
    <property type="entry name" value="PROPHAGE INTEGRASE INTD-RELATED"/>
    <property type="match status" value="1"/>
</dbReference>
<feature type="domain" description="Core-binding (CB)" evidence="8">
    <location>
        <begin position="78"/>
        <end position="169"/>
    </location>
</feature>
<dbReference type="InterPro" id="IPR044068">
    <property type="entry name" value="CB"/>
</dbReference>
<evidence type="ECO:0008006" key="10">
    <source>
        <dbReference type="Google" id="ProtNLM"/>
    </source>
</evidence>
<dbReference type="InterPro" id="IPR010998">
    <property type="entry name" value="Integrase_recombinase_N"/>
</dbReference>
<feature type="domain" description="Tyr recombinase" evidence="7">
    <location>
        <begin position="190"/>
        <end position="372"/>
    </location>
</feature>
<evidence type="ECO:0000256" key="2">
    <source>
        <dbReference type="ARBA" id="ARBA00022908"/>
    </source>
</evidence>
<evidence type="ECO:0000256" key="5">
    <source>
        <dbReference type="PROSITE-ProRule" id="PRU01248"/>
    </source>
</evidence>
<dbReference type="Gene3D" id="1.10.443.10">
    <property type="entry name" value="Intergrase catalytic core"/>
    <property type="match status" value="1"/>
</dbReference>
<feature type="region of interest" description="Disordered" evidence="6">
    <location>
        <begin position="1"/>
        <end position="25"/>
    </location>
</feature>
<dbReference type="Pfam" id="PF00589">
    <property type="entry name" value="Phage_integrase"/>
    <property type="match status" value="1"/>
</dbReference>
<dbReference type="InterPro" id="IPR050090">
    <property type="entry name" value="Tyrosine_recombinase_XerCD"/>
</dbReference>
<evidence type="ECO:0000256" key="6">
    <source>
        <dbReference type="SAM" id="MobiDB-lite"/>
    </source>
</evidence>
<dbReference type="SUPFAM" id="SSF56349">
    <property type="entry name" value="DNA breaking-rejoining enzymes"/>
    <property type="match status" value="1"/>
</dbReference>
<dbReference type="InterPro" id="IPR013762">
    <property type="entry name" value="Integrase-like_cat_sf"/>
</dbReference>
<dbReference type="CDD" id="cd01189">
    <property type="entry name" value="INT_ICEBs1_C_like"/>
    <property type="match status" value="1"/>
</dbReference>
<evidence type="ECO:0000259" key="8">
    <source>
        <dbReference type="PROSITE" id="PS51900"/>
    </source>
</evidence>
<sequence length="385" mass="42781">MSAKRNKNTGIEIRHSTGCQSRSGGRCTCEPRYRAEAFSAREGRKLRQTFRTLGEAKAWRADAQGAIRRGTISAAASPLLEVAATAWLAGARAGAIRNRSGDVYKPSVIRGYEQSLRLRLLPEFGKVQLKDIRRADVQALVDRMLLEDHHASTIRNTLMPLRTIYRRALVRGDVAVNPTVGLELPAVRGTRDRIASPEEARELLAALPKEQPLWATAMYSGLRLGELLALEWDAIDFERSLINVRRSWDQEAGPITTKSRAGLRVVPLANILRAYLLEQRLACPWREGLVFGRSSERPFLPNTPNNRAQRAWKAAGMRSIGLHECRHTFASFMIAAGVNPKALSTYMGHSSVTITFDRYGHLMPGNEAEAAQLLDDFLDGWSEAG</sequence>
<dbReference type="Gene3D" id="1.10.150.130">
    <property type="match status" value="1"/>
</dbReference>
<dbReference type="PROSITE" id="PS51900">
    <property type="entry name" value="CB"/>
    <property type="match status" value="1"/>
</dbReference>
<dbReference type="InterPro" id="IPR004107">
    <property type="entry name" value="Integrase_SAM-like_N"/>
</dbReference>
<evidence type="ECO:0000256" key="3">
    <source>
        <dbReference type="ARBA" id="ARBA00023125"/>
    </source>
</evidence>
<evidence type="ECO:0000256" key="1">
    <source>
        <dbReference type="ARBA" id="ARBA00008857"/>
    </source>
</evidence>
<keyword evidence="2" id="KW-0229">DNA integration</keyword>
<gene>
    <name evidence="9" type="ORF">AVDCRST_MAG53-336</name>
</gene>
<evidence type="ECO:0000259" key="7">
    <source>
        <dbReference type="PROSITE" id="PS51898"/>
    </source>
</evidence>
<reference evidence="9" key="1">
    <citation type="submission" date="2020-02" db="EMBL/GenBank/DDBJ databases">
        <authorList>
            <person name="Meier V. D."/>
        </authorList>
    </citation>
    <scope>NUCLEOTIDE SEQUENCE</scope>
    <source>
        <strain evidence="9">AVDCRST_MAG53</strain>
    </source>
</reference>
<dbReference type="InterPro" id="IPR002104">
    <property type="entry name" value="Integrase_catalytic"/>
</dbReference>
<evidence type="ECO:0000313" key="9">
    <source>
        <dbReference type="EMBL" id="CAA9476511.1"/>
    </source>
</evidence>
<dbReference type="GO" id="GO:0003677">
    <property type="term" value="F:DNA binding"/>
    <property type="evidence" value="ECO:0007669"/>
    <property type="project" value="UniProtKB-UniRule"/>
</dbReference>
<organism evidence="9">
    <name type="scientific">uncultured Solirubrobacteraceae bacterium</name>
    <dbReference type="NCBI Taxonomy" id="1162706"/>
    <lineage>
        <taxon>Bacteria</taxon>
        <taxon>Bacillati</taxon>
        <taxon>Actinomycetota</taxon>
        <taxon>Thermoleophilia</taxon>
        <taxon>Solirubrobacterales</taxon>
        <taxon>Solirubrobacteraceae</taxon>
        <taxon>environmental samples</taxon>
    </lineage>
</organism>
<dbReference type="AlphaFoldDB" id="A0A6J4RQA2"/>
<evidence type="ECO:0000256" key="4">
    <source>
        <dbReference type="ARBA" id="ARBA00023172"/>
    </source>
</evidence>
<dbReference type="EMBL" id="CADCVR010000014">
    <property type="protein sequence ID" value="CAA9476511.1"/>
    <property type="molecule type" value="Genomic_DNA"/>
</dbReference>
<dbReference type="PROSITE" id="PS51898">
    <property type="entry name" value="TYR_RECOMBINASE"/>
    <property type="match status" value="1"/>
</dbReference>
<dbReference type="GO" id="GO:0015074">
    <property type="term" value="P:DNA integration"/>
    <property type="evidence" value="ECO:0007669"/>
    <property type="project" value="UniProtKB-KW"/>
</dbReference>
<comment type="similarity">
    <text evidence="1">Belongs to the 'phage' integrase family.</text>
</comment>
<keyword evidence="3 5" id="KW-0238">DNA-binding</keyword>
<dbReference type="InterPro" id="IPR011010">
    <property type="entry name" value="DNA_brk_join_enz"/>
</dbReference>
<proteinExistence type="inferred from homology"/>
<protein>
    <recommendedName>
        <fullName evidence="10">Integrase</fullName>
    </recommendedName>
</protein>
<keyword evidence="4" id="KW-0233">DNA recombination</keyword>
<dbReference type="Pfam" id="PF14659">
    <property type="entry name" value="Phage_int_SAM_3"/>
    <property type="match status" value="1"/>
</dbReference>
<accession>A0A6J4RQA2</accession>
<dbReference type="PANTHER" id="PTHR30349">
    <property type="entry name" value="PHAGE INTEGRASE-RELATED"/>
    <property type="match status" value="1"/>
</dbReference>
<dbReference type="GO" id="GO:0006310">
    <property type="term" value="P:DNA recombination"/>
    <property type="evidence" value="ECO:0007669"/>
    <property type="project" value="UniProtKB-KW"/>
</dbReference>
<name>A0A6J4RQA2_9ACTN</name>